<dbReference type="OrthoDB" id="146638at2157"/>
<evidence type="ECO:0000259" key="10">
    <source>
        <dbReference type="Pfam" id="PF02355"/>
    </source>
</evidence>
<dbReference type="PANTHER" id="PTHR30081">
    <property type="entry name" value="PROTEIN-EXPORT MEMBRANE PROTEIN SEC"/>
    <property type="match status" value="1"/>
</dbReference>
<dbReference type="Gene3D" id="1.20.1640.10">
    <property type="entry name" value="Multidrug efflux transporter AcrB transmembrane domain"/>
    <property type="match status" value="1"/>
</dbReference>
<comment type="function">
    <text evidence="9">Involved in protein export.</text>
</comment>
<dbReference type="SUPFAM" id="SSF82866">
    <property type="entry name" value="Multidrug efflux transporter AcrB transmembrane domain"/>
    <property type="match status" value="1"/>
</dbReference>
<feature type="transmembrane region" description="Helical" evidence="9">
    <location>
        <begin position="488"/>
        <end position="506"/>
    </location>
</feature>
<dbReference type="RefSeq" id="WP_137682913.1">
    <property type="nucleotide sequence ID" value="NZ_BIXZ01000001.1"/>
</dbReference>
<keyword evidence="4 9" id="KW-0812">Transmembrane</keyword>
<evidence type="ECO:0000256" key="2">
    <source>
        <dbReference type="ARBA" id="ARBA00022448"/>
    </source>
</evidence>
<evidence type="ECO:0000256" key="8">
    <source>
        <dbReference type="ARBA" id="ARBA00023136"/>
    </source>
</evidence>
<evidence type="ECO:0000313" key="12">
    <source>
        <dbReference type="Proteomes" id="UP000304382"/>
    </source>
</evidence>
<evidence type="ECO:0000256" key="6">
    <source>
        <dbReference type="ARBA" id="ARBA00022989"/>
    </source>
</evidence>
<keyword evidence="12" id="KW-1185">Reference proteome</keyword>
<name>A0A4C2EFN0_9EURY</name>
<evidence type="ECO:0000256" key="5">
    <source>
        <dbReference type="ARBA" id="ARBA00022927"/>
    </source>
</evidence>
<comment type="subunit">
    <text evidence="9">Part of the protein translocation apparatus. Forms a complex with SecF.</text>
</comment>
<feature type="transmembrane region" description="Helical" evidence="9">
    <location>
        <begin position="367"/>
        <end position="384"/>
    </location>
</feature>
<dbReference type="Pfam" id="PF02355">
    <property type="entry name" value="SecD_SecF_C"/>
    <property type="match status" value="1"/>
</dbReference>
<accession>A0A4C2EFN0</accession>
<feature type="transmembrane region" description="Helical" evidence="9">
    <location>
        <begin position="391"/>
        <end position="413"/>
    </location>
</feature>
<proteinExistence type="inferred from homology"/>
<dbReference type="InterPro" id="IPR048634">
    <property type="entry name" value="SecD_SecF_C"/>
</dbReference>
<dbReference type="NCBIfam" id="NF006215">
    <property type="entry name" value="PRK08343.1-1"/>
    <property type="match status" value="1"/>
</dbReference>
<keyword evidence="5 9" id="KW-0653">Protein transport</keyword>
<keyword evidence="8 9" id="KW-0472">Membrane</keyword>
<dbReference type="InterPro" id="IPR022813">
    <property type="entry name" value="SecD/SecF_arch_bac"/>
</dbReference>
<evidence type="ECO:0000256" key="1">
    <source>
        <dbReference type="ARBA" id="ARBA00004651"/>
    </source>
</evidence>
<dbReference type="AlphaFoldDB" id="A0A4C2EFN0"/>
<protein>
    <recommendedName>
        <fullName evidence="9">Protein-export membrane protein SecD</fullName>
    </recommendedName>
</protein>
<feature type="transmembrane region" description="Helical" evidence="9">
    <location>
        <begin position="462"/>
        <end position="482"/>
    </location>
</feature>
<dbReference type="EMBL" id="BIXZ01000001">
    <property type="protein sequence ID" value="GCF13288.1"/>
    <property type="molecule type" value="Genomic_DNA"/>
</dbReference>
<dbReference type="GO" id="GO:0005886">
    <property type="term" value="C:plasma membrane"/>
    <property type="evidence" value="ECO:0007669"/>
    <property type="project" value="UniProtKB-SubCell"/>
</dbReference>
<comment type="caution">
    <text evidence="11">The sequence shown here is derived from an EMBL/GenBank/DDBJ whole genome shotgun (WGS) entry which is preliminary data.</text>
</comment>
<reference evidence="11 12" key="1">
    <citation type="submission" date="2019-02" db="EMBL/GenBank/DDBJ databases">
        <title>Haloarcula mannanilyticum sp. nov., a mannan degrading haloarchaeon isolated from commercial salt.</title>
        <authorList>
            <person name="Enomoto S."/>
            <person name="Shimane Y."/>
            <person name="Kamekura M."/>
            <person name="Ito T."/>
            <person name="Moriya O."/>
            <person name="Ihara K."/>
            <person name="Takahashi-Ando N."/>
            <person name="Fukushima Y."/>
            <person name="Yoshida Y."/>
            <person name="Usama R."/>
            <person name="Takai K."/>
            <person name="Minegishi H."/>
        </authorList>
    </citation>
    <scope>NUCLEOTIDE SEQUENCE [LARGE SCALE GENOMIC DNA]</scope>
    <source>
        <strain evidence="11 12">MD130-1</strain>
    </source>
</reference>
<evidence type="ECO:0000313" key="11">
    <source>
        <dbReference type="EMBL" id="GCF13288.1"/>
    </source>
</evidence>
<dbReference type="Proteomes" id="UP000304382">
    <property type="component" value="Unassembled WGS sequence"/>
</dbReference>
<comment type="similarity">
    <text evidence="9">Belongs to the SecD/SecF family. SecD subfamily.</text>
</comment>
<keyword evidence="3 9" id="KW-1003">Cell membrane</keyword>
<dbReference type="GO" id="GO:0006605">
    <property type="term" value="P:protein targeting"/>
    <property type="evidence" value="ECO:0007669"/>
    <property type="project" value="UniProtKB-UniRule"/>
</dbReference>
<feature type="transmembrane region" description="Helical" evidence="9">
    <location>
        <begin position="419"/>
        <end position="441"/>
    </location>
</feature>
<comment type="subcellular location">
    <subcellularLocation>
        <location evidence="1 9">Cell membrane</location>
        <topology evidence="1 9">Multi-pass membrane protein</topology>
    </subcellularLocation>
</comment>
<dbReference type="HAMAP" id="MF_01463_A">
    <property type="entry name" value="SecD_A"/>
    <property type="match status" value="1"/>
</dbReference>
<organism evidence="11 12">
    <name type="scientific">Haloarcula mannanilytica</name>
    <dbReference type="NCBI Taxonomy" id="2509225"/>
    <lineage>
        <taxon>Archaea</taxon>
        <taxon>Methanobacteriati</taxon>
        <taxon>Methanobacteriota</taxon>
        <taxon>Stenosarchaea group</taxon>
        <taxon>Halobacteria</taxon>
        <taxon>Halobacteriales</taxon>
        <taxon>Haloarculaceae</taxon>
        <taxon>Haloarcula</taxon>
    </lineage>
</organism>
<dbReference type="GO" id="GO:0065002">
    <property type="term" value="P:intracellular protein transmembrane transport"/>
    <property type="evidence" value="ECO:0007669"/>
    <property type="project" value="UniProtKB-UniRule"/>
</dbReference>
<dbReference type="PANTHER" id="PTHR30081:SF1">
    <property type="entry name" value="PROTEIN TRANSLOCASE SUBUNIT SECD"/>
    <property type="match status" value="1"/>
</dbReference>
<keyword evidence="2 9" id="KW-0813">Transport</keyword>
<keyword evidence="7 9" id="KW-0811">Translocation</keyword>
<evidence type="ECO:0000256" key="9">
    <source>
        <dbReference type="HAMAP-Rule" id="MF_01463"/>
    </source>
</evidence>
<evidence type="ECO:0000256" key="4">
    <source>
        <dbReference type="ARBA" id="ARBA00022692"/>
    </source>
</evidence>
<comment type="caution">
    <text evidence="9">Lacks conserved residue(s) required for the propagation of feature annotation.</text>
</comment>
<keyword evidence="6 9" id="KW-1133">Transmembrane helix</keyword>
<evidence type="ECO:0000256" key="3">
    <source>
        <dbReference type="ARBA" id="ARBA00022475"/>
    </source>
</evidence>
<feature type="domain" description="Protein export membrane protein SecD/SecF C-terminal" evidence="10">
    <location>
        <begin position="350"/>
        <end position="505"/>
    </location>
</feature>
<evidence type="ECO:0000256" key="7">
    <source>
        <dbReference type="ARBA" id="ARBA00023010"/>
    </source>
</evidence>
<dbReference type="InterPro" id="IPR024912">
    <property type="entry name" value="SecD_arc"/>
</dbReference>
<sequence>MSQLRENWRVVMLVTLLILSAVALFVPGVPPGTTGSEGAATDRSTNLNYGIQLSGGTRLRAPIVGITAEGINVTEADRVQLESTLAEELDIDSIDVRVRPRGPDRQMGAVEVVTENVTQSELRTALGNNGYQPETVRDGVTAETRQEMVRSIDEKLRTSALSGASVQIVNVPGGENFVSITAPDRDREELVDILNERGVVKIYAVYPGGEGGSYVREEVLQRDQMDDISASTQSEQGNNWAVFITVRPEAADEFSQRMVDAGFGDGANCGNYNHSDIQQTEGDGCLVHTLNGEVVTARGVRADLGESFANGEFSNDPVYIVPTNGSEQANEIALNLEAGQLPAPLDLSQDSGASLDPALAERFKQNSLVTGLIAVLMVSLVVYARYKRAEVVIPMIVTALSEVFILLGFVAFVQYPLNLSHLAGFIAVIGTGVDDLIIIADEILQEGKVETGRVFQSRFRKAFWVIGAAAATTIMAMSPLMVLPLGDLSGFAIITIVGVLIGVLVTRPAYGDILRSLVLDED</sequence>
<gene>
    <name evidence="9" type="primary">secD</name>
    <name evidence="11" type="ORF">Harman_12230</name>
</gene>